<dbReference type="EMBL" id="JAUKTV010000011">
    <property type="protein sequence ID" value="KAK0723823.1"/>
    <property type="molecule type" value="Genomic_DNA"/>
</dbReference>
<name>A0AA40AXI7_9PEZI</name>
<evidence type="ECO:0000313" key="1">
    <source>
        <dbReference type="EMBL" id="KAK0723823.1"/>
    </source>
</evidence>
<evidence type="ECO:0000313" key="2">
    <source>
        <dbReference type="Proteomes" id="UP001172159"/>
    </source>
</evidence>
<sequence>MTPFDIQVHCYALKKPSNEHHHLECPVNILKDLPTDAWPDHVMTRASGGTLDNHVGFIPIEWINYYRTCQRQSYCHGVVQTGEPWPNEKGDKLWLRSDVPLIPGRKDVPVYNITKGMCCMVWIDNVEWRWHMQSIPATISPSNTFAARRSANSTRKLVIAGPVRDWSFGTIKYGNGDPDYVRLAIIFTEASPTACDGGKKQWWQRFSWGKQQSQQSQIKVDPVRVKELEAEWEDIVEEWC</sequence>
<protein>
    <submittedName>
        <fullName evidence="1">Uncharacterized protein</fullName>
    </submittedName>
</protein>
<comment type="caution">
    <text evidence="1">The sequence shown here is derived from an EMBL/GenBank/DDBJ whole genome shotgun (WGS) entry which is preliminary data.</text>
</comment>
<dbReference type="Proteomes" id="UP001172159">
    <property type="component" value="Unassembled WGS sequence"/>
</dbReference>
<keyword evidence="2" id="KW-1185">Reference proteome</keyword>
<gene>
    <name evidence="1" type="ORF">B0T21DRAFT_350973</name>
</gene>
<dbReference type="AlphaFoldDB" id="A0AA40AXI7"/>
<organism evidence="1 2">
    <name type="scientific">Apiosordaria backusii</name>
    <dbReference type="NCBI Taxonomy" id="314023"/>
    <lineage>
        <taxon>Eukaryota</taxon>
        <taxon>Fungi</taxon>
        <taxon>Dikarya</taxon>
        <taxon>Ascomycota</taxon>
        <taxon>Pezizomycotina</taxon>
        <taxon>Sordariomycetes</taxon>
        <taxon>Sordariomycetidae</taxon>
        <taxon>Sordariales</taxon>
        <taxon>Lasiosphaeriaceae</taxon>
        <taxon>Apiosordaria</taxon>
    </lineage>
</organism>
<proteinExistence type="predicted"/>
<reference evidence="1" key="1">
    <citation type="submission" date="2023-06" db="EMBL/GenBank/DDBJ databases">
        <title>Genome-scale phylogeny and comparative genomics of the fungal order Sordariales.</title>
        <authorList>
            <consortium name="Lawrence Berkeley National Laboratory"/>
            <person name="Hensen N."/>
            <person name="Bonometti L."/>
            <person name="Westerberg I."/>
            <person name="Brannstrom I.O."/>
            <person name="Guillou S."/>
            <person name="Cros-Aarteil S."/>
            <person name="Calhoun S."/>
            <person name="Haridas S."/>
            <person name="Kuo A."/>
            <person name="Mondo S."/>
            <person name="Pangilinan J."/>
            <person name="Riley R."/>
            <person name="Labutti K."/>
            <person name="Andreopoulos B."/>
            <person name="Lipzen A."/>
            <person name="Chen C."/>
            <person name="Yanf M."/>
            <person name="Daum C."/>
            <person name="Ng V."/>
            <person name="Clum A."/>
            <person name="Steindorff A."/>
            <person name="Ohm R."/>
            <person name="Martin F."/>
            <person name="Silar P."/>
            <person name="Natvig D."/>
            <person name="Lalanne C."/>
            <person name="Gautier V."/>
            <person name="Ament-Velasquez S.L."/>
            <person name="Kruys A."/>
            <person name="Hutchinson M.I."/>
            <person name="Powell A.J."/>
            <person name="Barry K."/>
            <person name="Miller A.N."/>
            <person name="Grigoriev I.V."/>
            <person name="Debuchy R."/>
            <person name="Gladieux P."/>
            <person name="Thoren M.H."/>
            <person name="Johannesson H."/>
        </authorList>
    </citation>
    <scope>NUCLEOTIDE SEQUENCE</scope>
    <source>
        <strain evidence="1">CBS 540.89</strain>
    </source>
</reference>
<accession>A0AA40AXI7</accession>